<dbReference type="InterPro" id="IPR046896">
    <property type="entry name" value="Cup1-like_N"/>
</dbReference>
<feature type="domain" description="LYR motif-containing protein Cup1-like N-terminal" evidence="2">
    <location>
        <begin position="17"/>
        <end position="98"/>
    </location>
</feature>
<gene>
    <name evidence="3" type="ORF">X797_005503</name>
</gene>
<dbReference type="Proteomes" id="UP000030151">
    <property type="component" value="Unassembled WGS sequence"/>
</dbReference>
<evidence type="ECO:0000256" key="1">
    <source>
        <dbReference type="SAM" id="MobiDB-lite"/>
    </source>
</evidence>
<evidence type="ECO:0000313" key="3">
    <source>
        <dbReference type="EMBL" id="EXV01407.1"/>
    </source>
</evidence>
<dbReference type="eggNOG" id="ENOG502S9TZ">
    <property type="taxonomic scope" value="Eukaryota"/>
</dbReference>
<dbReference type="HOGENOM" id="CLU_037437_0_0_1"/>
<evidence type="ECO:0000259" key="2">
    <source>
        <dbReference type="Pfam" id="PF20263"/>
    </source>
</evidence>
<feature type="region of interest" description="Disordered" evidence="1">
    <location>
        <begin position="163"/>
        <end position="199"/>
    </location>
</feature>
<sequence length="375" mass="42669">MPAPTYPLPQSLSPIHLYRHLLREASYLPPAFRATINSTIRTRFHKSRKDGIHTKGRLAKAKSSLRTLRAANSGDKIAMQSLMMKGFGRTGNRRRELMTQLVKPQGPSDTEALESLMDQTEKCDAQIQPGADASKAKPARKPKNNFFENWDQPKLLKVLESQRQHQKDTKGTTSWPGTAVRTVDPDQFVPKTNTWGKPPAESLVRAKRAHWWRRSADKIMPPLGKGEWDLLRRLSSGAQAEGEWAVPRRRHYASSEVPLLTESAQSWSWESYATTPAARIEKPKTMSRQRRTGQYDLGPYGGHERSKQVSNRWFRRAYNRTWQLTPIVEQDPHTLQYSLCWGNATSKLPSATEAQQGIFESVDRKGNKIHKKPDA</sequence>
<dbReference type="AlphaFoldDB" id="A0A014N593"/>
<organism evidence="3 4">
    <name type="scientific">Metarhizium robertsii</name>
    <dbReference type="NCBI Taxonomy" id="568076"/>
    <lineage>
        <taxon>Eukaryota</taxon>
        <taxon>Fungi</taxon>
        <taxon>Dikarya</taxon>
        <taxon>Ascomycota</taxon>
        <taxon>Pezizomycotina</taxon>
        <taxon>Sordariomycetes</taxon>
        <taxon>Hypocreomycetidae</taxon>
        <taxon>Hypocreales</taxon>
        <taxon>Clavicipitaceae</taxon>
        <taxon>Metarhizium</taxon>
    </lineage>
</organism>
<dbReference type="CDD" id="cd20273">
    <property type="entry name" value="Complex1_LYR_unchar"/>
    <property type="match status" value="1"/>
</dbReference>
<feature type="region of interest" description="Disordered" evidence="1">
    <location>
        <begin position="282"/>
        <end position="303"/>
    </location>
</feature>
<proteinExistence type="predicted"/>
<dbReference type="OrthoDB" id="5521299at2759"/>
<reference evidence="3 4" key="1">
    <citation type="submission" date="2014-02" db="EMBL/GenBank/DDBJ databases">
        <title>The genome sequence of the entomopathogenic fungus Metarhizium robertsii ARSEF 2575.</title>
        <authorList>
            <person name="Giuliano Garisto Donzelli B."/>
            <person name="Roe B.A."/>
            <person name="Macmil S.L."/>
            <person name="Krasnoff S.B."/>
            <person name="Gibson D.M."/>
        </authorList>
    </citation>
    <scope>NUCLEOTIDE SEQUENCE [LARGE SCALE GENOMIC DNA]</scope>
    <source>
        <strain evidence="3 4">ARSEF 2575</strain>
    </source>
</reference>
<dbReference type="EMBL" id="JELW01000008">
    <property type="protein sequence ID" value="EXV01407.1"/>
    <property type="molecule type" value="Genomic_DNA"/>
</dbReference>
<accession>A0A014N593</accession>
<protein>
    <submittedName>
        <fullName evidence="3">LYR motif protein</fullName>
    </submittedName>
</protein>
<comment type="caution">
    <text evidence="3">The sequence shown here is derived from an EMBL/GenBank/DDBJ whole genome shotgun (WGS) entry which is preliminary data.</text>
</comment>
<name>A0A014N593_9HYPO</name>
<evidence type="ECO:0000313" key="4">
    <source>
        <dbReference type="Proteomes" id="UP000030151"/>
    </source>
</evidence>
<dbReference type="Pfam" id="PF20263">
    <property type="entry name" value="LYRM2-like"/>
    <property type="match status" value="1"/>
</dbReference>